<dbReference type="GO" id="GO:0008374">
    <property type="term" value="F:O-acyltransferase activity"/>
    <property type="evidence" value="ECO:0007669"/>
    <property type="project" value="TreeGrafter"/>
</dbReference>
<accession>A0A1D9GIQ1</accession>
<evidence type="ECO:0000256" key="1">
    <source>
        <dbReference type="ARBA" id="ARBA00007274"/>
    </source>
</evidence>
<keyword evidence="2 3" id="KW-0808">Transferase</keyword>
<gene>
    <name evidence="3" type="ORF">BKP64_04650</name>
</gene>
<dbReference type="KEGG" id="msq:BKP64_04650"/>
<evidence type="ECO:0000256" key="2">
    <source>
        <dbReference type="ARBA" id="ARBA00022679"/>
    </source>
</evidence>
<dbReference type="Gene3D" id="2.160.10.10">
    <property type="entry name" value="Hexapeptide repeat proteins"/>
    <property type="match status" value="1"/>
</dbReference>
<dbReference type="OrthoDB" id="9815592at2"/>
<keyword evidence="4" id="KW-1185">Reference proteome</keyword>
<protein>
    <submittedName>
        <fullName evidence="3">Acetyltransferase</fullName>
    </submittedName>
</protein>
<dbReference type="PANTHER" id="PTHR23416">
    <property type="entry name" value="SIALIC ACID SYNTHASE-RELATED"/>
    <property type="match status" value="1"/>
</dbReference>
<dbReference type="EMBL" id="CP017715">
    <property type="protein sequence ID" value="AOY87518.1"/>
    <property type="molecule type" value="Genomic_DNA"/>
</dbReference>
<dbReference type="PANTHER" id="PTHR23416:SF23">
    <property type="entry name" value="ACETYLTRANSFERASE C18B11.09C-RELATED"/>
    <property type="match status" value="1"/>
</dbReference>
<dbReference type="InterPro" id="IPR051159">
    <property type="entry name" value="Hexapeptide_acetyltransf"/>
</dbReference>
<evidence type="ECO:0000313" key="4">
    <source>
        <dbReference type="Proteomes" id="UP000177445"/>
    </source>
</evidence>
<dbReference type="CDD" id="cd04647">
    <property type="entry name" value="LbH_MAT_like"/>
    <property type="match status" value="1"/>
</dbReference>
<dbReference type="InterPro" id="IPR011004">
    <property type="entry name" value="Trimer_LpxA-like_sf"/>
</dbReference>
<sequence>MKPRILAKATIKKLFIVLLMPVYLLYRTLCYGGNRDGTFQSFSQSLSLVPGKLGIYVRAAFYHLACPETSDDISVGFLTVFSHWNTTISRGVYIGPQCNIGMCRIGENVLIGSGVHILSGGRQHEFGDVHRPIQEQGGQYDKIDIGSDCWIGNQAVVMCATNSKSIVAAGSVVVSPMQSGDIVAGNPARLLRNRFEASQATTPSRESGEWAQ</sequence>
<reference evidence="3 4" key="1">
    <citation type="submission" date="2016-10" db="EMBL/GenBank/DDBJ databases">
        <title>Marinobacter salinus sp. nov., a moderately halophilic bacterium isolated from a tidal flat environment.</title>
        <authorList>
            <person name="Park S.-J."/>
        </authorList>
    </citation>
    <scope>NUCLEOTIDE SEQUENCE [LARGE SCALE GENOMIC DNA]</scope>
    <source>
        <strain evidence="3 4">Hb8</strain>
    </source>
</reference>
<proteinExistence type="inferred from homology"/>
<organism evidence="3 4">
    <name type="scientific">Marinobacter salinus</name>
    <dbReference type="NCBI Taxonomy" id="1874317"/>
    <lineage>
        <taxon>Bacteria</taxon>
        <taxon>Pseudomonadati</taxon>
        <taxon>Pseudomonadota</taxon>
        <taxon>Gammaproteobacteria</taxon>
        <taxon>Pseudomonadales</taxon>
        <taxon>Marinobacteraceae</taxon>
        <taxon>Marinobacter</taxon>
    </lineage>
</organism>
<comment type="similarity">
    <text evidence="1">Belongs to the transferase hexapeptide repeat family.</text>
</comment>
<evidence type="ECO:0000313" key="3">
    <source>
        <dbReference type="EMBL" id="AOY87518.1"/>
    </source>
</evidence>
<dbReference type="Proteomes" id="UP000177445">
    <property type="component" value="Chromosome"/>
</dbReference>
<dbReference type="SUPFAM" id="SSF51161">
    <property type="entry name" value="Trimeric LpxA-like enzymes"/>
    <property type="match status" value="1"/>
</dbReference>
<name>A0A1D9GIQ1_9GAMM</name>
<dbReference type="AlphaFoldDB" id="A0A1D9GIQ1"/>
<dbReference type="STRING" id="1874317.BKP64_04650"/>